<dbReference type="RefSeq" id="WP_145099842.1">
    <property type="nucleotide sequence ID" value="NZ_CP036274.1"/>
</dbReference>
<dbReference type="SUPFAM" id="SSF50249">
    <property type="entry name" value="Nucleic acid-binding proteins"/>
    <property type="match status" value="1"/>
</dbReference>
<evidence type="ECO:0000256" key="1">
    <source>
        <dbReference type="SAM" id="MobiDB-lite"/>
    </source>
</evidence>
<evidence type="ECO:0000259" key="2">
    <source>
        <dbReference type="PROSITE" id="PS51857"/>
    </source>
</evidence>
<keyword evidence="4" id="KW-1185">Reference proteome</keyword>
<proteinExistence type="predicted"/>
<dbReference type="InterPro" id="IPR002059">
    <property type="entry name" value="CSP_DNA-bd"/>
</dbReference>
<accession>A0A517YNV2</accession>
<name>A0A517YNV2_9BACT</name>
<dbReference type="PROSITE" id="PS51857">
    <property type="entry name" value="CSD_2"/>
    <property type="match status" value="1"/>
</dbReference>
<dbReference type="Pfam" id="PF00313">
    <property type="entry name" value="CSD"/>
    <property type="match status" value="1"/>
</dbReference>
<feature type="domain" description="CSD" evidence="2">
    <location>
        <begin position="24"/>
        <end position="99"/>
    </location>
</feature>
<dbReference type="EMBL" id="CP036274">
    <property type="protein sequence ID" value="QDU31904.1"/>
    <property type="molecule type" value="Genomic_DNA"/>
</dbReference>
<evidence type="ECO:0000313" key="3">
    <source>
        <dbReference type="EMBL" id="QDU31904.1"/>
    </source>
</evidence>
<dbReference type="AlphaFoldDB" id="A0A517YNV2"/>
<dbReference type="KEGG" id="aagg:ETAA8_70660"/>
<protein>
    <submittedName>
        <fullName evidence="3">Cold-shock DNA-binding domain protein</fullName>
    </submittedName>
</protein>
<organism evidence="3 4">
    <name type="scientific">Anatilimnocola aggregata</name>
    <dbReference type="NCBI Taxonomy" id="2528021"/>
    <lineage>
        <taxon>Bacteria</taxon>
        <taxon>Pseudomonadati</taxon>
        <taxon>Planctomycetota</taxon>
        <taxon>Planctomycetia</taxon>
        <taxon>Pirellulales</taxon>
        <taxon>Pirellulaceae</taxon>
        <taxon>Anatilimnocola</taxon>
    </lineage>
</organism>
<feature type="region of interest" description="Disordered" evidence="1">
    <location>
        <begin position="108"/>
        <end position="175"/>
    </location>
</feature>
<reference evidence="3 4" key="1">
    <citation type="submission" date="2019-02" db="EMBL/GenBank/DDBJ databases">
        <title>Deep-cultivation of Planctomycetes and their phenomic and genomic characterization uncovers novel biology.</title>
        <authorList>
            <person name="Wiegand S."/>
            <person name="Jogler M."/>
            <person name="Boedeker C."/>
            <person name="Pinto D."/>
            <person name="Vollmers J."/>
            <person name="Rivas-Marin E."/>
            <person name="Kohn T."/>
            <person name="Peeters S.H."/>
            <person name="Heuer A."/>
            <person name="Rast P."/>
            <person name="Oberbeckmann S."/>
            <person name="Bunk B."/>
            <person name="Jeske O."/>
            <person name="Meyerdierks A."/>
            <person name="Storesund J.E."/>
            <person name="Kallscheuer N."/>
            <person name="Luecker S."/>
            <person name="Lage O.M."/>
            <person name="Pohl T."/>
            <person name="Merkel B.J."/>
            <person name="Hornburger P."/>
            <person name="Mueller R.-W."/>
            <person name="Bruemmer F."/>
            <person name="Labrenz M."/>
            <person name="Spormann A.M."/>
            <person name="Op den Camp H."/>
            <person name="Overmann J."/>
            <person name="Amann R."/>
            <person name="Jetten M.S.M."/>
            <person name="Mascher T."/>
            <person name="Medema M.H."/>
            <person name="Devos D.P."/>
            <person name="Kaster A.-K."/>
            <person name="Ovreas L."/>
            <person name="Rohde M."/>
            <person name="Galperin M.Y."/>
            <person name="Jogler C."/>
        </authorList>
    </citation>
    <scope>NUCLEOTIDE SEQUENCE [LARGE SCALE GENOMIC DNA]</scope>
    <source>
        <strain evidence="3 4">ETA_A8</strain>
    </source>
</reference>
<dbReference type="OrthoDB" id="9805039at2"/>
<dbReference type="Gene3D" id="2.40.50.140">
    <property type="entry name" value="Nucleic acid-binding proteins"/>
    <property type="match status" value="1"/>
</dbReference>
<evidence type="ECO:0000313" key="4">
    <source>
        <dbReference type="Proteomes" id="UP000315017"/>
    </source>
</evidence>
<dbReference type="Proteomes" id="UP000315017">
    <property type="component" value="Chromosome"/>
</dbReference>
<dbReference type="InterPro" id="IPR012340">
    <property type="entry name" value="NA-bd_OB-fold"/>
</dbReference>
<feature type="compositionally biased region" description="Basic residues" evidence="1">
    <location>
        <begin position="117"/>
        <end position="131"/>
    </location>
</feature>
<dbReference type="GO" id="GO:0003677">
    <property type="term" value="F:DNA binding"/>
    <property type="evidence" value="ECO:0007669"/>
    <property type="project" value="UniProtKB-KW"/>
</dbReference>
<gene>
    <name evidence="3" type="ORF">ETAA8_70660</name>
</gene>
<keyword evidence="3" id="KW-0238">DNA-binding</keyword>
<sequence>MKTRRRDILDVWLHTSFGRHLGSMNYGIIHHVVFEKGFGFIRPDRGPDIFFPAVAVQDGRFDFIQPEQPVKYELERVSIEDREARKTPSRGPRATIVVLIDKIPGGELPPLPDTMRAKHHPKSKGRKATWKRKIEVGQEMPKPLPEIRPIEPLPGELPTDDVSAADTLPATPPTE</sequence>
<dbReference type="CDD" id="cd04458">
    <property type="entry name" value="CSP_CDS"/>
    <property type="match status" value="1"/>
</dbReference>